<evidence type="ECO:0000259" key="1">
    <source>
        <dbReference type="Pfam" id="PF20282"/>
    </source>
</evidence>
<organism evidence="2 3">
    <name type="scientific">Pseudomonas amygdali pv. lachrymans</name>
    <name type="common">Pseudomonas syringae pv. lachrymans</name>
    <dbReference type="NCBI Taxonomy" id="53707"/>
    <lineage>
        <taxon>Bacteria</taxon>
        <taxon>Pseudomonadati</taxon>
        <taxon>Pseudomonadota</taxon>
        <taxon>Gammaproteobacteria</taxon>
        <taxon>Pseudomonadales</taxon>
        <taxon>Pseudomonadaceae</taxon>
        <taxon>Pseudomonas</taxon>
        <taxon>Pseudomonas amygdali</taxon>
    </lineage>
</organism>
<dbReference type="AlphaFoldDB" id="A0AB37R5Z3"/>
<evidence type="ECO:0000313" key="3">
    <source>
        <dbReference type="Proteomes" id="UP000271817"/>
    </source>
</evidence>
<comment type="caution">
    <text evidence="2">The sequence shown here is derived from an EMBL/GenBank/DDBJ whole genome shotgun (WGS) entry which is preliminary data.</text>
</comment>
<evidence type="ECO:0000313" key="2">
    <source>
        <dbReference type="EMBL" id="RMU19513.1"/>
    </source>
</evidence>
<proteinExistence type="predicted"/>
<dbReference type="InterPro" id="IPR046914">
    <property type="entry name" value="ABC-3C_CTD6"/>
</dbReference>
<gene>
    <name evidence="2" type="ORF">ALP33_101454</name>
</gene>
<dbReference type="Proteomes" id="UP000271817">
    <property type="component" value="Unassembled WGS sequence"/>
</dbReference>
<feature type="domain" description="ABC-three component systems C-terminal" evidence="1">
    <location>
        <begin position="244"/>
        <end position="370"/>
    </location>
</feature>
<sequence>MLLTTQQAKHLVAEGKQMSFGENAIKLPPPPEFELTALDVEKGEPVHPLDRLQIMSPDAWEVFTLELVSHLGKDYESVTRCAGAGDKGRDVIARHATGWDNYQCKHYKDKLSVANVVAELGKLVYYTWKEDYTLPREYRFVSPKGCSSDCIDMLGKKSRIKVEIIKRWDKVCKDKITKTESISLEGALLDYLNGLDFSFVDEMSSQELIERHAQTPYHTTRFGVYHLKRPQVRKPEPGAVGDNEKVYIGALLDAFSDADGAEYSFNSIMDTEYKDDLERARINFFSAESLEMFSRDAFPTGCYESLKGECHEGVHSVVRKKFDDGYQRFLEVSTHCVKIPYDAHPLRHFLQTSDRKGLCHQLVNDLKFKWIKK</sequence>
<reference evidence="2 3" key="1">
    <citation type="submission" date="2018-08" db="EMBL/GenBank/DDBJ databases">
        <title>Recombination of ecologically and evolutionarily significant loci maintains genetic cohesion in the Pseudomonas syringae species complex.</title>
        <authorList>
            <person name="Dillon M."/>
            <person name="Thakur S."/>
            <person name="Almeida R.N.D."/>
            <person name="Weir B.S."/>
            <person name="Guttman D.S."/>
        </authorList>
    </citation>
    <scope>NUCLEOTIDE SEQUENCE [LARGE SCALE GENOMIC DNA]</scope>
    <source>
        <strain evidence="2 3">ICMP 3402</strain>
    </source>
</reference>
<dbReference type="GO" id="GO:0003676">
    <property type="term" value="F:nucleic acid binding"/>
    <property type="evidence" value="ECO:0007669"/>
    <property type="project" value="InterPro"/>
</dbReference>
<protein>
    <recommendedName>
        <fullName evidence="1">ABC-three component systems C-terminal domain-containing protein</fullName>
    </recommendedName>
</protein>
<dbReference type="Pfam" id="PF20282">
    <property type="entry name" value="CTD6"/>
    <property type="match status" value="1"/>
</dbReference>
<name>A0AB37R5Z3_PSEAV</name>
<accession>A0AB37R5Z3</accession>
<dbReference type="Gene3D" id="3.40.1350.10">
    <property type="match status" value="1"/>
</dbReference>
<dbReference type="EMBL" id="RBTW01000153">
    <property type="protein sequence ID" value="RMU19513.1"/>
    <property type="molecule type" value="Genomic_DNA"/>
</dbReference>
<dbReference type="InterPro" id="IPR011856">
    <property type="entry name" value="tRNA_endonuc-like_dom_sf"/>
</dbReference>